<feature type="domain" description="LysR substrate-binding" evidence="6">
    <location>
        <begin position="36"/>
        <end position="198"/>
    </location>
</feature>
<dbReference type="GO" id="GO:0032993">
    <property type="term" value="C:protein-DNA complex"/>
    <property type="evidence" value="ECO:0007669"/>
    <property type="project" value="TreeGrafter"/>
</dbReference>
<dbReference type="GO" id="GO:0003677">
    <property type="term" value="F:DNA binding"/>
    <property type="evidence" value="ECO:0007669"/>
    <property type="project" value="UniProtKB-KW"/>
</dbReference>
<dbReference type="Pfam" id="PF03466">
    <property type="entry name" value="LysR_substrate"/>
    <property type="match status" value="1"/>
</dbReference>
<keyword evidence="4" id="KW-0010">Activator</keyword>
<protein>
    <recommendedName>
        <fullName evidence="6">LysR substrate-binding domain-containing protein</fullName>
    </recommendedName>
</protein>
<proteinExistence type="inferred from homology"/>
<evidence type="ECO:0000256" key="5">
    <source>
        <dbReference type="ARBA" id="ARBA00023163"/>
    </source>
</evidence>
<evidence type="ECO:0000313" key="7">
    <source>
        <dbReference type="EMBL" id="PZR05530.1"/>
    </source>
</evidence>
<sequence>MTEYLKVAFVPGLLPDKWFRRFDDRHGGASRGANRRVRIASAAADNPLPYVLHGKADVAFVRMDSRGREGVVKDAEARGQSIHLIELYEEQPGVAVPKDNPIALFPEVSLHDLEDEKIMWAPQPPDFRVDIADVRSALEVVAANVGVVIAPRPLLRVINKRGVKDVVLSDGRPTRLAMVWLQSRDNRDIQNLVGIVRGRTARSSR</sequence>
<dbReference type="InterPro" id="IPR005119">
    <property type="entry name" value="LysR_subst-bd"/>
</dbReference>
<dbReference type="Proteomes" id="UP000249432">
    <property type="component" value="Unassembled WGS sequence"/>
</dbReference>
<organism evidence="7 8">
    <name type="scientific">Corynebacterium kroppenstedtii</name>
    <dbReference type="NCBI Taxonomy" id="161879"/>
    <lineage>
        <taxon>Bacteria</taxon>
        <taxon>Bacillati</taxon>
        <taxon>Actinomycetota</taxon>
        <taxon>Actinomycetes</taxon>
        <taxon>Mycobacteriales</taxon>
        <taxon>Corynebacteriaceae</taxon>
        <taxon>Corynebacterium</taxon>
    </lineage>
</organism>
<evidence type="ECO:0000259" key="6">
    <source>
        <dbReference type="Pfam" id="PF03466"/>
    </source>
</evidence>
<evidence type="ECO:0000256" key="4">
    <source>
        <dbReference type="ARBA" id="ARBA00023159"/>
    </source>
</evidence>
<dbReference type="GO" id="GO:0003700">
    <property type="term" value="F:DNA-binding transcription factor activity"/>
    <property type="evidence" value="ECO:0007669"/>
    <property type="project" value="TreeGrafter"/>
</dbReference>
<accession>A0A2W5SS28</accession>
<evidence type="ECO:0000313" key="8">
    <source>
        <dbReference type="Proteomes" id="UP000249432"/>
    </source>
</evidence>
<gene>
    <name evidence="7" type="ORF">DI525_04315</name>
</gene>
<name>A0A2W5SS28_9CORY</name>
<keyword evidence="2" id="KW-0805">Transcription regulation</keyword>
<comment type="similarity">
    <text evidence="1">Belongs to the LysR transcriptional regulatory family.</text>
</comment>
<dbReference type="PANTHER" id="PTHR30346">
    <property type="entry name" value="TRANSCRIPTIONAL DUAL REGULATOR HCAR-RELATED"/>
    <property type="match status" value="1"/>
</dbReference>
<dbReference type="EMBL" id="QFRA01000006">
    <property type="protein sequence ID" value="PZR05530.1"/>
    <property type="molecule type" value="Genomic_DNA"/>
</dbReference>
<dbReference type="AlphaFoldDB" id="A0A2W5SS28"/>
<dbReference type="Gene3D" id="3.40.190.290">
    <property type="match status" value="1"/>
</dbReference>
<comment type="caution">
    <text evidence="7">The sequence shown here is derived from an EMBL/GenBank/DDBJ whole genome shotgun (WGS) entry which is preliminary data.</text>
</comment>
<dbReference type="SUPFAM" id="SSF53850">
    <property type="entry name" value="Periplasmic binding protein-like II"/>
    <property type="match status" value="1"/>
</dbReference>
<dbReference type="PANTHER" id="PTHR30346:SF0">
    <property type="entry name" value="HCA OPERON TRANSCRIPTIONAL ACTIVATOR HCAR"/>
    <property type="match status" value="1"/>
</dbReference>
<evidence type="ECO:0000256" key="1">
    <source>
        <dbReference type="ARBA" id="ARBA00009437"/>
    </source>
</evidence>
<reference evidence="7 8" key="1">
    <citation type="submission" date="2017-08" db="EMBL/GenBank/DDBJ databases">
        <title>Infants hospitalized years apart are colonized by the same room-sourced microbial strains.</title>
        <authorList>
            <person name="Brooks B."/>
            <person name="Olm M.R."/>
            <person name="Firek B.A."/>
            <person name="Baker R."/>
            <person name="Thomas B.C."/>
            <person name="Morowitz M.J."/>
            <person name="Banfield J.F."/>
        </authorList>
    </citation>
    <scope>NUCLEOTIDE SEQUENCE [LARGE SCALE GENOMIC DNA]</scope>
    <source>
        <strain evidence="7">S2_003_000_R1_3</strain>
    </source>
</reference>
<keyword evidence="5" id="KW-0804">Transcription</keyword>
<evidence type="ECO:0000256" key="3">
    <source>
        <dbReference type="ARBA" id="ARBA00023125"/>
    </source>
</evidence>
<evidence type="ECO:0000256" key="2">
    <source>
        <dbReference type="ARBA" id="ARBA00023015"/>
    </source>
</evidence>
<keyword evidence="3" id="KW-0238">DNA-binding</keyword>
<dbReference type="CDD" id="cd05466">
    <property type="entry name" value="PBP2_LTTR_substrate"/>
    <property type="match status" value="1"/>
</dbReference>